<name>M4F0A6_BRACM</name>
<proteinExistence type="predicted"/>
<keyword evidence="2" id="KW-1185">Reference proteome</keyword>
<reference evidence="2" key="1">
    <citation type="journal article" date="2011" name="Nat. Genet.">
        <title>The genome of the mesopolyploid crop species Brassica rapa.</title>
        <authorList>
            <consortium name="Brassica rapa Genome Sequencing Project Consortium"/>
            <person name="Wang X."/>
            <person name="Wang H."/>
            <person name="Wang J."/>
            <person name="Sun R."/>
            <person name="Wu J."/>
            <person name="Liu S."/>
            <person name="Bai Y."/>
            <person name="Mun J.H."/>
            <person name="Bancroft I."/>
            <person name="Cheng F."/>
            <person name="Huang S."/>
            <person name="Li X."/>
            <person name="Hua W."/>
            <person name="Wang J."/>
            <person name="Wang X."/>
            <person name="Freeling M."/>
            <person name="Pires J.C."/>
            <person name="Paterson A.H."/>
            <person name="Chalhoub B."/>
            <person name="Wang B."/>
            <person name="Hayward A."/>
            <person name="Sharpe A.G."/>
            <person name="Park B.S."/>
            <person name="Weisshaar B."/>
            <person name="Liu B."/>
            <person name="Li B."/>
            <person name="Liu B."/>
            <person name="Tong C."/>
            <person name="Song C."/>
            <person name="Duran C."/>
            <person name="Peng C."/>
            <person name="Geng C."/>
            <person name="Koh C."/>
            <person name="Lin C."/>
            <person name="Edwards D."/>
            <person name="Mu D."/>
            <person name="Shen D."/>
            <person name="Soumpourou E."/>
            <person name="Li F."/>
            <person name="Fraser F."/>
            <person name="Conant G."/>
            <person name="Lassalle G."/>
            <person name="King G.J."/>
            <person name="Bonnema G."/>
            <person name="Tang H."/>
            <person name="Wang H."/>
            <person name="Belcram H."/>
            <person name="Zhou H."/>
            <person name="Hirakawa H."/>
            <person name="Abe H."/>
            <person name="Guo H."/>
            <person name="Wang H."/>
            <person name="Jin H."/>
            <person name="Parkin I.A."/>
            <person name="Batley J."/>
            <person name="Kim J.S."/>
            <person name="Just J."/>
            <person name="Li J."/>
            <person name="Xu J."/>
            <person name="Deng J."/>
            <person name="Kim J.A."/>
            <person name="Li J."/>
            <person name="Yu J."/>
            <person name="Meng J."/>
            <person name="Wang J."/>
            <person name="Min J."/>
            <person name="Poulain J."/>
            <person name="Wang J."/>
            <person name="Hatakeyama K."/>
            <person name="Wu K."/>
            <person name="Wang L."/>
            <person name="Fang L."/>
            <person name="Trick M."/>
            <person name="Links M.G."/>
            <person name="Zhao M."/>
            <person name="Jin M."/>
            <person name="Ramchiary N."/>
            <person name="Drou N."/>
            <person name="Berkman P.J."/>
            <person name="Cai Q."/>
            <person name="Huang Q."/>
            <person name="Li R."/>
            <person name="Tabata S."/>
            <person name="Cheng S."/>
            <person name="Zhang S."/>
            <person name="Zhang S."/>
            <person name="Huang S."/>
            <person name="Sato S."/>
            <person name="Sun S."/>
            <person name="Kwon S.J."/>
            <person name="Choi S.R."/>
            <person name="Lee T.H."/>
            <person name="Fan W."/>
            <person name="Zhao X."/>
            <person name="Tan X."/>
            <person name="Xu X."/>
            <person name="Wang Y."/>
            <person name="Qiu Y."/>
            <person name="Yin Y."/>
            <person name="Li Y."/>
            <person name="Du Y."/>
            <person name="Liao Y."/>
            <person name="Lim Y."/>
            <person name="Narusaka Y."/>
            <person name="Wang Y."/>
            <person name="Wang Z."/>
            <person name="Li Z."/>
            <person name="Wang Z."/>
            <person name="Xiong Z."/>
            <person name="Zhang Z."/>
        </authorList>
    </citation>
    <scope>NUCLEOTIDE SEQUENCE [LARGE SCALE GENOMIC DNA]</scope>
    <source>
        <strain evidence="2">cv. Chiifu-401-42</strain>
    </source>
</reference>
<evidence type="ECO:0000313" key="1">
    <source>
        <dbReference type="EnsemblPlants" id="Bra034499.1-P"/>
    </source>
</evidence>
<dbReference type="Gramene" id="Bra034499.1">
    <property type="protein sequence ID" value="Bra034499.1-P"/>
    <property type="gene ID" value="Bra034499"/>
</dbReference>
<accession>M4F0A6</accession>
<dbReference type="HOGENOM" id="CLU_2253916_0_0_1"/>
<protein>
    <submittedName>
        <fullName evidence="1">Uncharacterized protein</fullName>
    </submittedName>
</protein>
<evidence type="ECO:0000313" key="2">
    <source>
        <dbReference type="Proteomes" id="UP000011750"/>
    </source>
</evidence>
<dbReference type="EnsemblPlants" id="Bra034499.1">
    <property type="protein sequence ID" value="Bra034499.1-P"/>
    <property type="gene ID" value="Bra034499"/>
</dbReference>
<dbReference type="Proteomes" id="UP000011750">
    <property type="component" value="Unassembled WGS sequence"/>
</dbReference>
<dbReference type="InParanoid" id="M4F0A6"/>
<dbReference type="AlphaFoldDB" id="M4F0A6"/>
<organism evidence="1 2">
    <name type="scientific">Brassica campestris</name>
    <name type="common">Field mustard</name>
    <dbReference type="NCBI Taxonomy" id="3711"/>
    <lineage>
        <taxon>Eukaryota</taxon>
        <taxon>Viridiplantae</taxon>
        <taxon>Streptophyta</taxon>
        <taxon>Embryophyta</taxon>
        <taxon>Tracheophyta</taxon>
        <taxon>Spermatophyta</taxon>
        <taxon>Magnoliopsida</taxon>
        <taxon>eudicotyledons</taxon>
        <taxon>Gunneridae</taxon>
        <taxon>Pentapetalae</taxon>
        <taxon>rosids</taxon>
        <taxon>malvids</taxon>
        <taxon>Brassicales</taxon>
        <taxon>Brassicaceae</taxon>
        <taxon>Brassiceae</taxon>
        <taxon>Brassica</taxon>
    </lineage>
</organism>
<sequence>MSSTISNDQSDNYGYRGPAWWNPIYTRTQRTIKEKVSPRGTCDFAITTRRFRCDKSGSARRTTLGYNGWEHTTSTTSRAMIGGSFIKENMIRPKDSEDEDMFGAEQLNTKLGLLDSTSRICG</sequence>
<reference evidence="1" key="3">
    <citation type="submission" date="2023-03" db="UniProtKB">
        <authorList>
            <consortium name="EnsemblPlants"/>
        </authorList>
    </citation>
    <scope>IDENTIFICATION</scope>
    <source>
        <strain evidence="1">cv. Chiifu-401-42</strain>
    </source>
</reference>
<reference evidence="2" key="2">
    <citation type="journal article" date="2018" name="Hortic Res">
        <title>Improved Brassica rapa reference genome by single-molecule sequencing and chromosome conformation capture technologies.</title>
        <authorList>
            <person name="Zhang L."/>
            <person name="Cai X."/>
            <person name="Wu J."/>
            <person name="Liu M."/>
            <person name="Grob S."/>
            <person name="Cheng F."/>
            <person name="Liang J."/>
            <person name="Cai C."/>
            <person name="Liu Z."/>
            <person name="Liu B."/>
            <person name="Wang F."/>
            <person name="Li S."/>
            <person name="Liu F."/>
            <person name="Li X."/>
            <person name="Cheng L."/>
            <person name="Yang W."/>
            <person name="Li M.H."/>
            <person name="Grossniklaus U."/>
            <person name="Zheng H."/>
            <person name="Wang X."/>
        </authorList>
    </citation>
    <scope>NUCLEOTIDE SEQUENCE [LARGE SCALE GENOMIC DNA]</scope>
    <source>
        <strain evidence="2">cv. Chiifu-401-42</strain>
    </source>
</reference>